<dbReference type="RefSeq" id="XP_003737022.1">
    <property type="nucleotide sequence ID" value="XM_003736974.2"/>
</dbReference>
<accession>A0AAJ6QLX1</accession>
<dbReference type="GO" id="GO:0045751">
    <property type="term" value="P:negative regulation of Toll signaling pathway"/>
    <property type="evidence" value="ECO:0007669"/>
    <property type="project" value="UniProtKB-ARBA"/>
</dbReference>
<dbReference type="InterPro" id="IPR033139">
    <property type="entry name" value="Caspase_cys_AS"/>
</dbReference>
<feature type="domain" description="Caspase family p20" evidence="10">
    <location>
        <begin position="79"/>
        <end position="203"/>
    </location>
</feature>
<evidence type="ECO:0000313" key="12">
    <source>
        <dbReference type="RefSeq" id="XP_003737022.1"/>
    </source>
</evidence>
<keyword evidence="11" id="KW-1185">Reference proteome</keyword>
<dbReference type="InterPro" id="IPR029030">
    <property type="entry name" value="Caspase-like_dom_sf"/>
</dbReference>
<dbReference type="KEGG" id="goe:100905844"/>
<dbReference type="GeneID" id="100905844"/>
<dbReference type="AlphaFoldDB" id="A0AAJ6QLX1"/>
<dbReference type="SMART" id="SM00115">
    <property type="entry name" value="CASc"/>
    <property type="match status" value="1"/>
</dbReference>
<evidence type="ECO:0000256" key="4">
    <source>
        <dbReference type="ARBA" id="ARBA00022801"/>
    </source>
</evidence>
<dbReference type="InterPro" id="IPR015917">
    <property type="entry name" value="Pept_C14A"/>
</dbReference>
<evidence type="ECO:0000259" key="10">
    <source>
        <dbReference type="PROSITE" id="PS50208"/>
    </source>
</evidence>
<comment type="similarity">
    <text evidence="1 7">Belongs to the peptidase C14A family.</text>
</comment>
<evidence type="ECO:0000256" key="5">
    <source>
        <dbReference type="ARBA" id="ARBA00022807"/>
    </source>
</evidence>
<dbReference type="Gene3D" id="3.40.50.1460">
    <property type="match status" value="1"/>
</dbReference>
<dbReference type="PROSITE" id="PS01122">
    <property type="entry name" value="CASPASE_CYS"/>
    <property type="match status" value="1"/>
</dbReference>
<dbReference type="Pfam" id="PF00656">
    <property type="entry name" value="Peptidase_C14"/>
    <property type="match status" value="1"/>
</dbReference>
<dbReference type="GO" id="GO:1990525">
    <property type="term" value="F:BIR domain binding"/>
    <property type="evidence" value="ECO:0007669"/>
    <property type="project" value="UniProtKB-ARBA"/>
</dbReference>
<feature type="compositionally biased region" description="Basic and acidic residues" evidence="8">
    <location>
        <begin position="10"/>
        <end position="24"/>
    </location>
</feature>
<keyword evidence="2" id="KW-0645">Protease</keyword>
<dbReference type="InterPro" id="IPR002398">
    <property type="entry name" value="Pept_C14"/>
</dbReference>
<protein>
    <submittedName>
        <fullName evidence="12">Caspase-3</fullName>
    </submittedName>
</protein>
<evidence type="ECO:0000256" key="8">
    <source>
        <dbReference type="SAM" id="MobiDB-lite"/>
    </source>
</evidence>
<organism evidence="11 12">
    <name type="scientific">Galendromus occidentalis</name>
    <name type="common">western predatory mite</name>
    <dbReference type="NCBI Taxonomy" id="34638"/>
    <lineage>
        <taxon>Eukaryota</taxon>
        <taxon>Metazoa</taxon>
        <taxon>Ecdysozoa</taxon>
        <taxon>Arthropoda</taxon>
        <taxon>Chelicerata</taxon>
        <taxon>Arachnida</taxon>
        <taxon>Acari</taxon>
        <taxon>Parasitiformes</taxon>
        <taxon>Mesostigmata</taxon>
        <taxon>Gamasina</taxon>
        <taxon>Phytoseioidea</taxon>
        <taxon>Phytoseiidae</taxon>
        <taxon>Typhlodrominae</taxon>
        <taxon>Galendromus</taxon>
    </lineage>
</organism>
<dbReference type="InterPro" id="IPR002138">
    <property type="entry name" value="Pept_C14_p10"/>
</dbReference>
<dbReference type="InterPro" id="IPR011600">
    <property type="entry name" value="Pept_C14_caspase"/>
</dbReference>
<keyword evidence="3" id="KW-0053">Apoptosis</keyword>
<name>A0AAJ6QLX1_9ACAR</name>
<sequence length="324" mass="36653">METLTDVSEELVHSNDKNGDDSSDARGFSALGLGSSYSTLSKVREDVNNIFAAATRHGEKITSLLTKADDDCYHMRRQRRGICVIVNQKEFEPHTQLNERRGTDVDAENLKKTFQALSFEVHMQKNLTEKQLSRELKHWSQYDHADCDAFVFCLLSHGERDLIYHTSGKISTDQIFEPFTGENCRSLLGKPKLFFIQACRGDNLDKGALARDQPDSVNGDVYRLPSHADFLIAYSTVAGFYSWRNTINGSWFIQSLCAVLQDPDLVRRNDILSLMTLVNKHVAFKFESSVPGNSEMDKRKQIPCVTYTLTRKLFLAPKITGSLV</sequence>
<evidence type="ECO:0000256" key="1">
    <source>
        <dbReference type="ARBA" id="ARBA00010134"/>
    </source>
</evidence>
<gene>
    <name evidence="12" type="primary">LOC100905844</name>
</gene>
<keyword evidence="6" id="KW-0865">Zymogen</keyword>
<dbReference type="FunFam" id="3.40.50.1460:FF:000001">
    <property type="entry name" value="Caspase-3 preproprotein"/>
    <property type="match status" value="1"/>
</dbReference>
<feature type="domain" description="Caspase family p10" evidence="9">
    <location>
        <begin position="220"/>
        <end position="317"/>
    </location>
</feature>
<dbReference type="GO" id="GO:0005737">
    <property type="term" value="C:cytoplasm"/>
    <property type="evidence" value="ECO:0007669"/>
    <property type="project" value="TreeGrafter"/>
</dbReference>
<dbReference type="CDD" id="cd00032">
    <property type="entry name" value="CASc"/>
    <property type="match status" value="1"/>
</dbReference>
<evidence type="ECO:0000256" key="2">
    <source>
        <dbReference type="ARBA" id="ARBA00022670"/>
    </source>
</evidence>
<reference evidence="12" key="1">
    <citation type="submission" date="2025-08" db="UniProtKB">
        <authorList>
            <consortium name="RefSeq"/>
        </authorList>
    </citation>
    <scope>IDENTIFICATION</scope>
</reference>
<evidence type="ECO:0000259" key="9">
    <source>
        <dbReference type="PROSITE" id="PS50207"/>
    </source>
</evidence>
<dbReference type="GO" id="GO:0045476">
    <property type="term" value="P:nurse cell apoptotic process"/>
    <property type="evidence" value="ECO:0007669"/>
    <property type="project" value="UniProtKB-ARBA"/>
</dbReference>
<proteinExistence type="inferred from homology"/>
<dbReference type="PRINTS" id="PR00376">
    <property type="entry name" value="IL1BCENZYME"/>
</dbReference>
<feature type="region of interest" description="Disordered" evidence="8">
    <location>
        <begin position="1"/>
        <end position="25"/>
    </location>
</feature>
<evidence type="ECO:0000256" key="6">
    <source>
        <dbReference type="ARBA" id="ARBA00023145"/>
    </source>
</evidence>
<dbReference type="SUPFAM" id="SSF52129">
    <property type="entry name" value="Caspase-like"/>
    <property type="match status" value="1"/>
</dbReference>
<dbReference type="PANTHER" id="PTHR10454">
    <property type="entry name" value="CASPASE"/>
    <property type="match status" value="1"/>
</dbReference>
<dbReference type="PROSITE" id="PS50207">
    <property type="entry name" value="CASPASE_P10"/>
    <property type="match status" value="1"/>
</dbReference>
<evidence type="ECO:0000313" key="11">
    <source>
        <dbReference type="Proteomes" id="UP000694867"/>
    </source>
</evidence>
<keyword evidence="5" id="KW-0788">Thiol protease</keyword>
<dbReference type="PANTHER" id="PTHR10454:SF232">
    <property type="entry name" value="AT03047P-RELATED"/>
    <property type="match status" value="1"/>
</dbReference>
<dbReference type="InterPro" id="IPR001309">
    <property type="entry name" value="Pept_C14_p20"/>
</dbReference>
<keyword evidence="4" id="KW-0378">Hydrolase</keyword>
<evidence type="ECO:0000256" key="7">
    <source>
        <dbReference type="RuleBase" id="RU003971"/>
    </source>
</evidence>
<dbReference type="GO" id="GO:0004197">
    <property type="term" value="F:cysteine-type endopeptidase activity"/>
    <property type="evidence" value="ECO:0007669"/>
    <property type="project" value="InterPro"/>
</dbReference>
<evidence type="ECO:0000256" key="3">
    <source>
        <dbReference type="ARBA" id="ARBA00022703"/>
    </source>
</evidence>
<dbReference type="GO" id="GO:0043525">
    <property type="term" value="P:positive regulation of neuron apoptotic process"/>
    <property type="evidence" value="ECO:0007669"/>
    <property type="project" value="TreeGrafter"/>
</dbReference>
<dbReference type="GO" id="GO:0016322">
    <property type="term" value="P:neuron remodeling"/>
    <property type="evidence" value="ECO:0007669"/>
    <property type="project" value="UniProtKB-ARBA"/>
</dbReference>
<dbReference type="Proteomes" id="UP000694867">
    <property type="component" value="Unplaced"/>
</dbReference>
<dbReference type="PROSITE" id="PS50208">
    <property type="entry name" value="CASPASE_P20"/>
    <property type="match status" value="1"/>
</dbReference>
<dbReference type="GO" id="GO:0006508">
    <property type="term" value="P:proteolysis"/>
    <property type="evidence" value="ECO:0007669"/>
    <property type="project" value="UniProtKB-KW"/>
</dbReference>